<keyword evidence="2" id="KW-1185">Reference proteome</keyword>
<dbReference type="Proteomes" id="UP001060085">
    <property type="component" value="Linkage Group LG07"/>
</dbReference>
<protein>
    <submittedName>
        <fullName evidence="1">Uncharacterized protein</fullName>
    </submittedName>
</protein>
<proteinExistence type="predicted"/>
<gene>
    <name evidence="1" type="ORF">M9H77_31296</name>
</gene>
<name>A0ACC0A0H7_CATRO</name>
<evidence type="ECO:0000313" key="2">
    <source>
        <dbReference type="Proteomes" id="UP001060085"/>
    </source>
</evidence>
<sequence>MAIIFDYNEAGQNQPERSSTEAKQVVVPNKLNGLDMENYSWGQTLQEVTINVFVPPHTKSRFVICEMKKDYIKIGLKNQEPIIEGEPFKHIKPDDCFWSLEDQKLISVLLTKQDQIDWWKSLIKGGLEIDTQKVEPHPSKLSDLDGETRASIEKVLFDKRQKFMGLPTSNEIQNSELLKKFQRQFPDMDFSGMNSGKSFNNFPKP</sequence>
<evidence type="ECO:0000313" key="1">
    <source>
        <dbReference type="EMBL" id="KAI5654109.1"/>
    </source>
</evidence>
<comment type="caution">
    <text evidence="1">The sequence shown here is derived from an EMBL/GenBank/DDBJ whole genome shotgun (WGS) entry which is preliminary data.</text>
</comment>
<reference evidence="2" key="1">
    <citation type="journal article" date="2023" name="Nat. Plants">
        <title>Single-cell RNA sequencing provides a high-resolution roadmap for understanding the multicellular compartmentation of specialized metabolism.</title>
        <authorList>
            <person name="Sun S."/>
            <person name="Shen X."/>
            <person name="Li Y."/>
            <person name="Li Y."/>
            <person name="Wang S."/>
            <person name="Li R."/>
            <person name="Zhang H."/>
            <person name="Shen G."/>
            <person name="Guo B."/>
            <person name="Wei J."/>
            <person name="Xu J."/>
            <person name="St-Pierre B."/>
            <person name="Chen S."/>
            <person name="Sun C."/>
        </authorList>
    </citation>
    <scope>NUCLEOTIDE SEQUENCE [LARGE SCALE GENOMIC DNA]</scope>
</reference>
<accession>A0ACC0A0H7</accession>
<organism evidence="1 2">
    <name type="scientific">Catharanthus roseus</name>
    <name type="common">Madagascar periwinkle</name>
    <name type="synonym">Vinca rosea</name>
    <dbReference type="NCBI Taxonomy" id="4058"/>
    <lineage>
        <taxon>Eukaryota</taxon>
        <taxon>Viridiplantae</taxon>
        <taxon>Streptophyta</taxon>
        <taxon>Embryophyta</taxon>
        <taxon>Tracheophyta</taxon>
        <taxon>Spermatophyta</taxon>
        <taxon>Magnoliopsida</taxon>
        <taxon>eudicotyledons</taxon>
        <taxon>Gunneridae</taxon>
        <taxon>Pentapetalae</taxon>
        <taxon>asterids</taxon>
        <taxon>lamiids</taxon>
        <taxon>Gentianales</taxon>
        <taxon>Apocynaceae</taxon>
        <taxon>Rauvolfioideae</taxon>
        <taxon>Vinceae</taxon>
        <taxon>Catharanthinae</taxon>
        <taxon>Catharanthus</taxon>
    </lineage>
</organism>
<dbReference type="EMBL" id="CM044707">
    <property type="protein sequence ID" value="KAI5654109.1"/>
    <property type="molecule type" value="Genomic_DNA"/>
</dbReference>